<dbReference type="InterPro" id="IPR020846">
    <property type="entry name" value="MFS_dom"/>
</dbReference>
<comment type="caution">
    <text evidence="7">The sequence shown here is derived from an EMBL/GenBank/DDBJ whole genome shotgun (WGS) entry which is preliminary data.</text>
</comment>
<dbReference type="SUPFAM" id="SSF103473">
    <property type="entry name" value="MFS general substrate transporter"/>
    <property type="match status" value="1"/>
</dbReference>
<dbReference type="GO" id="GO:0022857">
    <property type="term" value="F:transmembrane transporter activity"/>
    <property type="evidence" value="ECO:0007669"/>
    <property type="project" value="InterPro"/>
</dbReference>
<gene>
    <name evidence="7" type="ORF">VN97_g12431</name>
</gene>
<dbReference type="GO" id="GO:0005886">
    <property type="term" value="C:plasma membrane"/>
    <property type="evidence" value="ECO:0007669"/>
    <property type="project" value="TreeGrafter"/>
</dbReference>
<protein>
    <recommendedName>
        <fullName evidence="6">Major facilitator superfamily (MFS) profile domain-containing protein</fullName>
    </recommendedName>
</protein>
<dbReference type="Gene3D" id="1.20.1720.10">
    <property type="entry name" value="Multidrug resistance protein D"/>
    <property type="match status" value="1"/>
</dbReference>
<evidence type="ECO:0000256" key="5">
    <source>
        <dbReference type="SAM" id="Phobius"/>
    </source>
</evidence>
<comment type="subcellular location">
    <subcellularLocation>
        <location evidence="1">Membrane</location>
        <topology evidence="1">Multi-pass membrane protein</topology>
    </subcellularLocation>
</comment>
<dbReference type="PANTHER" id="PTHR23502">
    <property type="entry name" value="MAJOR FACILITATOR SUPERFAMILY"/>
    <property type="match status" value="1"/>
</dbReference>
<organism evidence="7 8">
    <name type="scientific">Penicillium thymicola</name>
    <dbReference type="NCBI Taxonomy" id="293382"/>
    <lineage>
        <taxon>Eukaryota</taxon>
        <taxon>Fungi</taxon>
        <taxon>Dikarya</taxon>
        <taxon>Ascomycota</taxon>
        <taxon>Pezizomycotina</taxon>
        <taxon>Eurotiomycetes</taxon>
        <taxon>Eurotiomycetidae</taxon>
        <taxon>Eurotiales</taxon>
        <taxon>Aspergillaceae</taxon>
        <taxon>Penicillium</taxon>
    </lineage>
</organism>
<accession>A0AAI9T681</accession>
<dbReference type="Proteomes" id="UP001227192">
    <property type="component" value="Unassembled WGS sequence"/>
</dbReference>
<evidence type="ECO:0000313" key="7">
    <source>
        <dbReference type="EMBL" id="KAJ9481074.1"/>
    </source>
</evidence>
<keyword evidence="4 5" id="KW-0472">Membrane</keyword>
<name>A0AAI9T681_PENTH</name>
<dbReference type="EMBL" id="LACB01000927">
    <property type="protein sequence ID" value="KAJ9481074.1"/>
    <property type="molecule type" value="Genomic_DNA"/>
</dbReference>
<evidence type="ECO:0000256" key="4">
    <source>
        <dbReference type="ARBA" id="ARBA00023136"/>
    </source>
</evidence>
<reference evidence="7" key="1">
    <citation type="submission" date="2015-06" db="EMBL/GenBank/DDBJ databases">
        <authorList>
            <person name="Nguyen H."/>
        </authorList>
    </citation>
    <scope>NUCLEOTIDE SEQUENCE</scope>
    <source>
        <strain evidence="7">DAOM 180753</strain>
    </source>
</reference>
<sequence length="93" mass="9913">MFVGLALGKNIATVLVCRALLGLFRCVGTIFLGDTFSDMYAPDDRTIPMASFSYAAILGTVAALTYAGFIDEIIGWRWIEGVQGLANTTSPSS</sequence>
<evidence type="ECO:0000256" key="1">
    <source>
        <dbReference type="ARBA" id="ARBA00004141"/>
    </source>
</evidence>
<dbReference type="AlphaFoldDB" id="A0AAI9T681"/>
<keyword evidence="8" id="KW-1185">Reference proteome</keyword>
<feature type="transmembrane region" description="Helical" evidence="5">
    <location>
        <begin position="52"/>
        <end position="70"/>
    </location>
</feature>
<evidence type="ECO:0000256" key="2">
    <source>
        <dbReference type="ARBA" id="ARBA00022692"/>
    </source>
</evidence>
<reference evidence="7" key="2">
    <citation type="journal article" date="2016" name="Fungal Biol.">
        <title>Ochratoxin A production by Penicillium thymicola.</title>
        <authorList>
            <person name="Nguyen H.D.T."/>
            <person name="McMullin D.R."/>
            <person name="Ponomareva E."/>
            <person name="Riley R."/>
            <person name="Pomraning K.R."/>
            <person name="Baker S.E."/>
            <person name="Seifert K.A."/>
        </authorList>
    </citation>
    <scope>NUCLEOTIDE SEQUENCE</scope>
    <source>
        <strain evidence="7">DAOM 180753</strain>
    </source>
</reference>
<evidence type="ECO:0000313" key="8">
    <source>
        <dbReference type="Proteomes" id="UP001227192"/>
    </source>
</evidence>
<dbReference type="PROSITE" id="PS50850">
    <property type="entry name" value="MFS"/>
    <property type="match status" value="1"/>
</dbReference>
<keyword evidence="3 5" id="KW-1133">Transmembrane helix</keyword>
<proteinExistence type="predicted"/>
<dbReference type="InterPro" id="IPR036259">
    <property type="entry name" value="MFS_trans_sf"/>
</dbReference>
<feature type="transmembrane region" description="Helical" evidence="5">
    <location>
        <begin position="12"/>
        <end position="32"/>
    </location>
</feature>
<keyword evidence="2 5" id="KW-0812">Transmembrane</keyword>
<dbReference type="PANTHER" id="PTHR23502:SF45">
    <property type="entry name" value="MAJOR FACILITATOR SUPERFAMILY (MFS) PROFILE DOMAIN-CONTAINING PROTEIN"/>
    <property type="match status" value="1"/>
</dbReference>
<evidence type="ECO:0000256" key="3">
    <source>
        <dbReference type="ARBA" id="ARBA00022989"/>
    </source>
</evidence>
<evidence type="ECO:0000259" key="6">
    <source>
        <dbReference type="PROSITE" id="PS50850"/>
    </source>
</evidence>
<feature type="domain" description="Major facilitator superfamily (MFS) profile" evidence="6">
    <location>
        <begin position="1"/>
        <end position="93"/>
    </location>
</feature>